<feature type="coiled-coil region" evidence="1">
    <location>
        <begin position="242"/>
        <end position="269"/>
    </location>
</feature>
<feature type="region of interest" description="Disordered" evidence="2">
    <location>
        <begin position="694"/>
        <end position="718"/>
    </location>
</feature>
<feature type="region of interest" description="Disordered" evidence="2">
    <location>
        <begin position="1605"/>
        <end position="1648"/>
    </location>
</feature>
<gene>
    <name evidence="5" type="ORF">O3M35_007790</name>
</gene>
<keyword evidence="6" id="KW-1185">Reference proteome</keyword>
<evidence type="ECO:0000259" key="3">
    <source>
        <dbReference type="Pfam" id="PF24778"/>
    </source>
</evidence>
<feature type="region of interest" description="Disordered" evidence="2">
    <location>
        <begin position="1784"/>
        <end position="1804"/>
    </location>
</feature>
<keyword evidence="1" id="KW-0175">Coiled coil</keyword>
<dbReference type="PANTHER" id="PTHR22538:SF0">
    <property type="entry name" value="CILIA- AND FLAGELLA-ASSOCIATED PROTEIN 74"/>
    <property type="match status" value="1"/>
</dbReference>
<feature type="compositionally biased region" description="Basic and acidic residues" evidence="2">
    <location>
        <begin position="1302"/>
        <end position="1315"/>
    </location>
</feature>
<accession>A0AAW1DD61</accession>
<feature type="compositionally biased region" description="Polar residues" evidence="2">
    <location>
        <begin position="1611"/>
        <end position="1626"/>
    </location>
</feature>
<evidence type="ECO:0000256" key="1">
    <source>
        <dbReference type="SAM" id="Coils"/>
    </source>
</evidence>
<evidence type="ECO:0000313" key="6">
    <source>
        <dbReference type="Proteomes" id="UP001461498"/>
    </source>
</evidence>
<proteinExistence type="predicted"/>
<dbReference type="Pfam" id="PF24798">
    <property type="entry name" value="Ig-CFAP74_4th"/>
    <property type="match status" value="1"/>
</dbReference>
<feature type="region of interest" description="Disordered" evidence="2">
    <location>
        <begin position="400"/>
        <end position="422"/>
    </location>
</feature>
<protein>
    <submittedName>
        <fullName evidence="5">Uncharacterized protein</fullName>
    </submittedName>
</protein>
<feature type="compositionally biased region" description="Low complexity" evidence="2">
    <location>
        <begin position="1794"/>
        <end position="1804"/>
    </location>
</feature>
<evidence type="ECO:0000256" key="2">
    <source>
        <dbReference type="SAM" id="MobiDB-lite"/>
    </source>
</evidence>
<evidence type="ECO:0000313" key="5">
    <source>
        <dbReference type="EMBL" id="KAK9508043.1"/>
    </source>
</evidence>
<feature type="compositionally biased region" description="Polar residues" evidence="2">
    <location>
        <begin position="698"/>
        <end position="718"/>
    </location>
</feature>
<feature type="domain" description="CFAP74 third Ig-like" evidence="3">
    <location>
        <begin position="832"/>
        <end position="923"/>
    </location>
</feature>
<dbReference type="InterPro" id="IPR056307">
    <property type="entry name" value="Ig-CFAP74_3rd"/>
</dbReference>
<dbReference type="EMBL" id="JAPXFL010000004">
    <property type="protein sequence ID" value="KAK9508043.1"/>
    <property type="molecule type" value="Genomic_DNA"/>
</dbReference>
<comment type="caution">
    <text evidence="5">The sequence shown here is derived from an EMBL/GenBank/DDBJ whole genome shotgun (WGS) entry which is preliminary data.</text>
</comment>
<reference evidence="5 6" key="1">
    <citation type="submission" date="2022-12" db="EMBL/GenBank/DDBJ databases">
        <title>Chromosome-level genome assembly of true bugs.</title>
        <authorList>
            <person name="Ma L."/>
            <person name="Li H."/>
        </authorList>
    </citation>
    <scope>NUCLEOTIDE SEQUENCE [LARGE SCALE GENOMIC DNA]</scope>
    <source>
        <strain evidence="5">Lab_2022b</strain>
    </source>
</reference>
<dbReference type="PANTHER" id="PTHR22538">
    <property type="entry name" value="CILIA- AND FLAGELLA-ASSOCIATED PROTEIN 74"/>
    <property type="match status" value="1"/>
</dbReference>
<feature type="compositionally biased region" description="Basic and acidic residues" evidence="2">
    <location>
        <begin position="1632"/>
        <end position="1648"/>
    </location>
</feature>
<dbReference type="Pfam" id="PF24778">
    <property type="entry name" value="Ig-CFAP74_3rd"/>
    <property type="match status" value="1"/>
</dbReference>
<dbReference type="Proteomes" id="UP001461498">
    <property type="component" value="Unassembled WGS sequence"/>
</dbReference>
<evidence type="ECO:0000259" key="4">
    <source>
        <dbReference type="Pfam" id="PF24798"/>
    </source>
</evidence>
<feature type="compositionally biased region" description="Basic residues" evidence="2">
    <location>
        <begin position="400"/>
        <end position="412"/>
    </location>
</feature>
<feature type="region of interest" description="Disordered" evidence="2">
    <location>
        <begin position="1302"/>
        <end position="1344"/>
    </location>
</feature>
<sequence>MESDNLEDTNIREFLVNDIDLNDSKCEEVAQDWRPLPRPEDIIRWKIWQKKGKIRLKKEAEVTKKGWEILEKSRTYKVQLPAETPELKDYNLVENGNEKEDHVEEIDENEAEVEEEFSTDFATDEILIRELADDEPCIVKKHRKPCSESLLELINLYFPDDKGELGEEEQEYEEDKLNIQSKQILTDDYDDFGDEESDYWKYEVPCPQIQITPHIEIPEKKKYPLTVESKIKYKEKYLQEDNLEKEKIYNELMNRIENLKELRREILRQNAFYNCHAEIKKQTQIKRKQKFLKKLAAEKNFNQNMLERFGDQLYNAHKENLRKARLKHLSHVENELKQIEAMLVEVCEYKLKRKLNEKEELYKAQLKQKLSQENKKFPLDYLFKLEDKIQLRKRKFLKRKSRKTKTRKLRREKKSELSEDPEEEVGEEISEIVVEEHKKAKQLKEKGVTFERDEQVIPVVAGKDSDMSLHPPPAPEYQSIFDPEIIESFQKFDKLSFEKADWIERWYKPEENYPIEDHVAFMPKSLVIESFIPHKIYKKKITITNESGSRMHLISMGVRPISVSLDRDLIRVEPDESCSLLPGIPAVRYIIFEPTFDTTTTEAEVLFLTRRSDKDIRTLCLNILCTQQRAVPELSTTTIKFPCVKVWSKDIMTKVLTIRNTGGLPFSARISAITDEIEDDIKILSEFEGSIGTEAENETNIPSTRNSLSGGQTPASASLISLPGRLPIKKRRRQKKLIRRKLMHIIIKEIMENILDDVFDCVRIFPKYHLHVPPSSSVKVDIKFKPLLVPHAGVYFRKYLIVYEGINVNTNEQEFSVEAETAEGPFEVNPVALDLMLCLPGGGVYQTPFVVKNRGVLTYQLLIKVPRMISNHIFVSPSSPIIKPGLTEKILVRFAPKWSFPVDAGKYFNEENSIFEIPILITSRKEEDTGKALTLYALGILAKTMGIRLHPKVLDLGVVTTAETVVAVIYLNNYSQASYSYGFMKTPKCIMIQPNYGFGKIHAGESMKLNLLYSPGKEQILQPGHTMRHSFTVSCTTADRVACEAANVNIQFDNGDNHLTEFPITLEKVDSTTVLDKNKRRVKRRQIMLNSKEGTKLKNSLFQMHIPDLLVGSSAVSVSSSTASPVNQKKKISPKPAVQTEIGRDAMKEESEVVGWEIPEMMFDSISITAIVIDPICELSAQKVIMPPTPCYSFSTANIYIRAPNQTSLKACFCGIIKSIEDSTSPDIIARFELFSDKSQLEVEPCKGKIKIGESAKIYFILKPYLNETEVEDYARRKKAAEMESKQLEDWWKEKNKRDEKLRQKEEQKQKEQQLKSKNSKKRKDKQKTSSSNIKQSRSKVVKIRRSSKMNSIFARHKNKRTLRLSEVPPNFNVDPAKVTITKEDKINAKIDILKMSDASGFEAKVRCLVQTCSNQKPEITRNEVLQCNVICPVIKPDMLVTTPEDSPTLNFGPVAIGTKGRKWIQVHNIRGRNIFVKRTLLDTDGLFYCPFVMNLLSILTPYNQNKGIMVEPDHTLELPIFFSPNKEQTEMRFFELYSRDTVVPLRVIGKGVRAQFTIKPTFKYVQVSAPYNDVKEIVINIDNLCEAPLCFSFIHLRTKQGFEVTPPVTEGTTDTPRTENNNKVNKTGGKSKKENTAKSRSKKDTAGKANDSKLVDLNFTDEIPKYLLDAFENDFVEISGPDPYFQIPDTVTIKGKTKGKIKILFTPPIKDVIKRSSAAVSATRSSKDVLLTPLDRKKTPSKRFYKRKEIQANQVYVTEVRLMMGDVIDLGERIIIGTCTKGATKQSNRSVGKRTQTGTKKKK</sequence>
<feature type="domain" description="CFAP74 fourth Ig-like" evidence="4">
    <location>
        <begin position="950"/>
        <end position="1020"/>
    </location>
</feature>
<name>A0AAW1DD61_9HEMI</name>
<dbReference type="InterPro" id="IPR056310">
    <property type="entry name" value="Ig-CFAP74_4th"/>
</dbReference>
<organism evidence="5 6">
    <name type="scientific">Rhynocoris fuscipes</name>
    <dbReference type="NCBI Taxonomy" id="488301"/>
    <lineage>
        <taxon>Eukaryota</taxon>
        <taxon>Metazoa</taxon>
        <taxon>Ecdysozoa</taxon>
        <taxon>Arthropoda</taxon>
        <taxon>Hexapoda</taxon>
        <taxon>Insecta</taxon>
        <taxon>Pterygota</taxon>
        <taxon>Neoptera</taxon>
        <taxon>Paraneoptera</taxon>
        <taxon>Hemiptera</taxon>
        <taxon>Heteroptera</taxon>
        <taxon>Panheteroptera</taxon>
        <taxon>Cimicomorpha</taxon>
        <taxon>Reduviidae</taxon>
        <taxon>Harpactorinae</taxon>
        <taxon>Harpactorini</taxon>
        <taxon>Rhynocoris</taxon>
    </lineage>
</organism>